<sequence>MNENDLKQWLKRRKVDKVLAYLELFYVILLLLSLLYDFSMFMHLLLVQGIVISLYLVVGWIFDRGDPIIRMRKRDTLWETITSIRLTKLFFLRLFEGLIFFIALGIAIRFSRQLWNILFEMPFKFKLSDTAMNIMLYGDFAYVLIMVGLAIGILAANKRFIRVASVITIFLAIVLLLAKSPLLITNILGMLVSLIGIWFSYRAKL</sequence>
<dbReference type="AlphaFoldDB" id="A0A9Q5G3I8"/>
<feature type="transmembrane region" description="Helical" evidence="1">
    <location>
        <begin position="90"/>
        <end position="110"/>
    </location>
</feature>
<dbReference type="Proteomes" id="UP000601587">
    <property type="component" value="Unassembled WGS sequence"/>
</dbReference>
<proteinExistence type="predicted"/>
<gene>
    <name evidence="2" type="ORF">ALV80_10375</name>
    <name evidence="3" type="ORF">IMAU50013_01117</name>
</gene>
<name>A0A9Q5G3I8_LACHE</name>
<dbReference type="Proteomes" id="UP000063930">
    <property type="component" value="Chromosome"/>
</dbReference>
<feature type="transmembrane region" description="Helical" evidence="1">
    <location>
        <begin position="183"/>
        <end position="201"/>
    </location>
</feature>
<dbReference type="RefSeq" id="WP_041809792.1">
    <property type="nucleotide sequence ID" value="NZ_CP012381.1"/>
</dbReference>
<evidence type="ECO:0000256" key="1">
    <source>
        <dbReference type="SAM" id="Phobius"/>
    </source>
</evidence>
<dbReference type="EMBL" id="WCGB01000019">
    <property type="protein sequence ID" value="NRN91578.1"/>
    <property type="molecule type" value="Genomic_DNA"/>
</dbReference>
<feature type="transmembrane region" description="Helical" evidence="1">
    <location>
        <begin position="42"/>
        <end position="62"/>
    </location>
</feature>
<reference evidence="3" key="2">
    <citation type="submission" date="2019-09" db="EMBL/GenBank/DDBJ databases">
        <title>Comparative genomic analysis of Lactobacillus helveticus.</title>
        <authorList>
            <person name="Zhang H."/>
            <person name="Chen Y."/>
            <person name="Zhong Z."/>
        </authorList>
    </citation>
    <scope>NUCLEOTIDE SEQUENCE</scope>
    <source>
        <strain evidence="3">IMAU50013</strain>
    </source>
</reference>
<keyword evidence="1" id="KW-1133">Transmembrane helix</keyword>
<feature type="transmembrane region" description="Helical" evidence="1">
    <location>
        <begin position="160"/>
        <end position="177"/>
    </location>
</feature>
<protein>
    <submittedName>
        <fullName evidence="3">Uncharacterized protein</fullName>
    </submittedName>
</protein>
<reference evidence="2 4" key="1">
    <citation type="submission" date="2015-08" db="EMBL/GenBank/DDBJ databases">
        <title>Complete genome sequence of Lactobacillus helveticus CAUH18, a probiotic strain originated from koumiss.</title>
        <authorList>
            <person name="Yang Y."/>
            <person name="Hao Y."/>
        </authorList>
    </citation>
    <scope>NUCLEOTIDE SEQUENCE [LARGE SCALE GENOMIC DNA]</scope>
    <source>
        <strain evidence="2 4">CAUH18</strain>
    </source>
</reference>
<accession>A0A9Q5G3I8</accession>
<feature type="transmembrane region" description="Helical" evidence="1">
    <location>
        <begin position="18"/>
        <end position="36"/>
    </location>
</feature>
<keyword evidence="1" id="KW-0812">Transmembrane</keyword>
<dbReference type="EMBL" id="CP012381">
    <property type="protein sequence ID" value="ALI53366.1"/>
    <property type="molecule type" value="Genomic_DNA"/>
</dbReference>
<evidence type="ECO:0000313" key="3">
    <source>
        <dbReference type="EMBL" id="NRN91578.1"/>
    </source>
</evidence>
<evidence type="ECO:0000313" key="2">
    <source>
        <dbReference type="EMBL" id="ALI53366.1"/>
    </source>
</evidence>
<evidence type="ECO:0000313" key="4">
    <source>
        <dbReference type="Proteomes" id="UP000063930"/>
    </source>
</evidence>
<feature type="transmembrane region" description="Helical" evidence="1">
    <location>
        <begin position="130"/>
        <end position="153"/>
    </location>
</feature>
<evidence type="ECO:0000313" key="5">
    <source>
        <dbReference type="Proteomes" id="UP000601587"/>
    </source>
</evidence>
<keyword evidence="1" id="KW-0472">Membrane</keyword>
<organism evidence="3 5">
    <name type="scientific">Lactobacillus helveticus</name>
    <name type="common">Lactobacillus suntoryeus</name>
    <dbReference type="NCBI Taxonomy" id="1587"/>
    <lineage>
        <taxon>Bacteria</taxon>
        <taxon>Bacillati</taxon>
        <taxon>Bacillota</taxon>
        <taxon>Bacilli</taxon>
        <taxon>Lactobacillales</taxon>
        <taxon>Lactobacillaceae</taxon>
        <taxon>Lactobacillus</taxon>
    </lineage>
</organism>